<evidence type="ECO:0000256" key="12">
    <source>
        <dbReference type="ARBA" id="ARBA00022801"/>
    </source>
</evidence>
<evidence type="ECO:0000256" key="19">
    <source>
        <dbReference type="ARBA" id="ARBA00024494"/>
    </source>
</evidence>
<evidence type="ECO:0000313" key="29">
    <source>
        <dbReference type="EMBL" id="AZL49339.1"/>
    </source>
</evidence>
<evidence type="ECO:0000256" key="3">
    <source>
        <dbReference type="ARBA" id="ARBA00012494"/>
    </source>
</evidence>
<keyword evidence="9" id="KW-0949">S-adenosyl-L-methionine</keyword>
<evidence type="ECO:0000256" key="6">
    <source>
        <dbReference type="ARBA" id="ARBA00022603"/>
    </source>
</evidence>
<evidence type="ECO:0000313" key="30">
    <source>
        <dbReference type="Proteomes" id="UP000503388"/>
    </source>
</evidence>
<comment type="catalytic activity">
    <reaction evidence="20">
        <text>a 5'-end (5'-triphosphoguanosine)-(2'-O-methyladenylyl)-adenylyl-cytidylyl-adenosine in mRNA + S-adenosyl-L-methionine = a 5'-end (N(7)-methyl 5'-triphosphoguanosine)-(2'-O-methyladenylyl)-adenylyl-cytidylyl-adenosine in mRNA + S-adenosyl-L-homocysteine</text>
        <dbReference type="Rhea" id="RHEA:65440"/>
        <dbReference type="Rhea" id="RHEA-COMP:16798"/>
        <dbReference type="Rhea" id="RHEA-COMP:16801"/>
        <dbReference type="ChEBI" id="CHEBI:57856"/>
        <dbReference type="ChEBI" id="CHEBI:59789"/>
        <dbReference type="ChEBI" id="CHEBI:156482"/>
        <dbReference type="ChEBI" id="CHEBI:156483"/>
    </reaction>
</comment>
<proteinExistence type="predicted"/>
<dbReference type="InterPro" id="IPR039736">
    <property type="entry name" value="L_poly_C"/>
</dbReference>
<evidence type="ECO:0000256" key="20">
    <source>
        <dbReference type="ARBA" id="ARBA00024499"/>
    </source>
</evidence>
<evidence type="ECO:0000256" key="18">
    <source>
        <dbReference type="ARBA" id="ARBA00023268"/>
    </source>
</evidence>
<evidence type="ECO:0000256" key="21">
    <source>
        <dbReference type="ARBA" id="ARBA00026099"/>
    </source>
</evidence>
<organism evidence="29">
    <name type="scientific">Charleville virus</name>
    <dbReference type="NCBI Taxonomy" id="318842"/>
    <lineage>
        <taxon>Viruses</taxon>
        <taxon>Riboviria</taxon>
        <taxon>Orthornavirae</taxon>
        <taxon>Negarnaviricota</taxon>
        <taxon>Haploviricotina</taxon>
        <taxon>Monjiviricetes</taxon>
        <taxon>Mononegavirales</taxon>
        <taxon>Rhabdoviridae</taxon>
        <taxon>Alpharhabdovirinae</taxon>
        <taxon>Sripuvirus</taxon>
        <taxon>Sripuvirus charleville</taxon>
    </lineage>
</organism>
<evidence type="ECO:0000256" key="14">
    <source>
        <dbReference type="ARBA" id="ARBA00022844"/>
    </source>
</evidence>
<evidence type="ECO:0000256" key="1">
    <source>
        <dbReference type="ARBA" id="ARBA00004192"/>
    </source>
</evidence>
<evidence type="ECO:0000256" key="4">
    <source>
        <dbReference type="ARBA" id="ARBA00012582"/>
    </source>
</evidence>
<evidence type="ECO:0000256" key="17">
    <source>
        <dbReference type="ARBA" id="ARBA00023200"/>
    </source>
</evidence>
<gene>
    <name evidence="29" type="primary">L</name>
</gene>
<evidence type="ECO:0000256" key="7">
    <source>
        <dbReference type="ARBA" id="ARBA00022664"/>
    </source>
</evidence>
<dbReference type="NCBIfam" id="TIGR04198">
    <property type="entry name" value="paramyx_RNAcap"/>
    <property type="match status" value="1"/>
</dbReference>
<keyword evidence="14" id="KW-0946">Virion</keyword>
<keyword evidence="13" id="KW-0067">ATP-binding</keyword>
<dbReference type="EMBL" id="MH899109">
    <property type="protein sequence ID" value="AZL49339.1"/>
    <property type="molecule type" value="Viral_cRNA"/>
</dbReference>
<dbReference type="GO" id="GO:0030430">
    <property type="term" value="C:host cell cytoplasm"/>
    <property type="evidence" value="ECO:0007669"/>
    <property type="project" value="UniProtKB-SubCell"/>
</dbReference>
<dbReference type="Pfam" id="PF00946">
    <property type="entry name" value="Mononeg_RNA_pol"/>
    <property type="match status" value="1"/>
</dbReference>
<keyword evidence="7" id="KW-0507">mRNA processing</keyword>
<evidence type="ECO:0000256" key="25">
    <source>
        <dbReference type="ARBA" id="ARBA00047370"/>
    </source>
</evidence>
<dbReference type="Pfam" id="PF21080">
    <property type="entry name" value="Methyltrans_Mon_1st"/>
    <property type="match status" value="1"/>
</dbReference>
<keyword evidence="6" id="KW-0489">Methyltransferase</keyword>
<dbReference type="EC" id="2.7.7.88" evidence="4"/>
<name>A0A3S8TMN8_9RHAB</name>
<dbReference type="KEGG" id="vg:80533952"/>
<dbReference type="GO" id="GO:0016787">
    <property type="term" value="F:hydrolase activity"/>
    <property type="evidence" value="ECO:0007669"/>
    <property type="project" value="UniProtKB-KW"/>
</dbReference>
<dbReference type="GO" id="GO:0004482">
    <property type="term" value="F:mRNA 5'-cap (guanine-N7-)-methyltransferase activity"/>
    <property type="evidence" value="ECO:0007669"/>
    <property type="project" value="InterPro"/>
</dbReference>
<evidence type="ECO:0000259" key="27">
    <source>
        <dbReference type="PROSITE" id="PS50526"/>
    </source>
</evidence>
<dbReference type="Pfam" id="PF14314">
    <property type="entry name" value="Methyltrans_Mon_2nd"/>
    <property type="match status" value="1"/>
</dbReference>
<evidence type="ECO:0000256" key="11">
    <source>
        <dbReference type="ARBA" id="ARBA00022741"/>
    </source>
</evidence>
<evidence type="ECO:0000256" key="5">
    <source>
        <dbReference type="ARBA" id="ARBA00022484"/>
    </source>
</evidence>
<keyword evidence="11" id="KW-0547">Nucleotide-binding</keyword>
<reference evidence="29" key="1">
    <citation type="journal article" date="2018" name="Virus Genes">
        <title>Genomic characterisation of Cuiaba and Charleville viruses: arboviruses (family Rhabdoviridae, genus Sripuvirus) infecting reptiles and amphibians.</title>
        <authorList>
            <person name="Vasilakis N."/>
            <person name="Tesh R.B."/>
            <person name="Widen S.G."/>
            <person name="Mirchandani D."/>
            <person name="Walker P.J."/>
        </authorList>
    </citation>
    <scope>NUCLEOTIDE SEQUENCE [LARGE SCALE GENOMIC DNA]</scope>
    <source>
        <strain evidence="29">Ch9824</strain>
    </source>
</reference>
<keyword evidence="30" id="KW-1185">Reference proteome</keyword>
<evidence type="ECO:0000256" key="10">
    <source>
        <dbReference type="ARBA" id="ARBA00022695"/>
    </source>
</evidence>
<evidence type="ECO:0000259" key="28">
    <source>
        <dbReference type="PROSITE" id="PS51590"/>
    </source>
</evidence>
<sequence length="2090" mass="241321">MDIEDEYLYGVEEDYLCEDAENRVEPPKGLYAISNVDYNLDSPLILDKVHHLWLFLKGRKHSPLFDQGNFQFYEKIITHCGIKKNEIRDPKLVHKKIGEILRKQVVTSSHWKEILDDSIKGSETTGIISDIFLQTLGRFKTVNKNQFGSKALNQYGTKFLDWYKMVLCMNNCSCLRGKKLGTLFKVNFVNRDKHEKPNCNKHYFTGQFHSVGEVLITPDFIYLMKDQELIGREAVLMIKDTLAARMNCLMAIELEDKDPGELEKWFVEGDKILELYGNDSYKIFKMIEPICNNTMSELGSTLLPDFPEFTDFKNFINQEIAELAARFPESRNFLLMTQNKNLDNCLQMYGCYRSFGHPVIDYQEGLNDLYDLTHSEKTIDYGFVDTLASDLAYMVLEKKFKEEKKWYIDINLLPGQHPLYPYVKEGSWPPPRILNQVGDFWHQLPLKKCFEIPDFIDPSELYSDKSHSISYSELKTHLEKDNMKPIPTRRVLMSLLENEDTNWTEFLQRINDKGFTSEELIIGLRAKERELKIKGRFFALMSWKLREYFVITEWLIKHHFIPLFEGLTMADDMNTVITKMINKTSGQDKKSCEDIITICNHLDYEKWNNNQRGASNNPVFRVMGQFLGYPRLIERTHEIFENSFIYFVNRPDLMTVTDDRIENSTAQRVCWQGQLGGLEGLRQKGWTISSMLMLLRIPRSRNTLVRTLAQGDNQIVVTSYRPKGFTDDTEKRFIYNEVFTNNMRIMEEVRNGARMMGLNIKEEECMQSIGYLNYGKIVIIKGVIYPIITKRVSRINALSNDQLPTMGNILSTVGSNILTISHFHINIYVGIRFYNFFINLTRKIWEMYDCILGEVPGEVFKIESRFEYLCKIAFQDPSLGGIAGTSLTRFLIRGFPDPVTEGLSFWKGIHDSSNKREIKEMCIRMGHPRIGRFYSKSFKKLLENPSSLNLISGLSPAILLRDEIKKGLQRECENYGNKVIKTSIRYGAREEEKILNWLMSHKTWYPKFQSEFFSSTFMGIVESHVNMFQNARTIRNCMKKKVELEFNSILIKCERDNIKSVGKVSATDNRIWTCSASHADNLRMKSWARKIYGITIPHPYEMFGNSELGGLSCKVCERKPTPYIATIVPKGFPEDKERGPFKSYLGSKTKESTSLTNPWEKETKIPLIRRASHLRVSIGWFVPEGGTIAKSIFNNLFSLTNEEWDTNQVKNYKRTGTAQHRYGCSRQSQGGYCAQNPSLSSHMITTTDTLGEWAAQNYDFMFQATILYCQLLTYTRYNHKTEGFTVHHHFRCEKCIRVIEEIEITCLNEIEFPNVSDTIKSWMTDSTEISTMREIIIIDPISPEELSIEAINFQVGFTTGFLFSSTTLDSNTHHDDSALFPLAIKNKISARDYLTGVIAGMITVACMHIISVRILLNKGSTKIMIQGVTSYLISKLCNNESFQALTREGTLQAFIETLPHKIPGTYPMSNWDLGVIMDSGMKMMCQLRLTKLYHDRRLDFPGVLIFPETNDSTLISKIGLSLQLLKIMIEQEQPNKEMKAKIKIIKEMYINLSDGNIPKEWILTNTKMRSVTQEIRYVLREIGDKNLAKEIVYSFGEEFTADVSLCEISGSTQPQDPIQLDVPKLKNILISTLRSVQIATGSHYKIRSILKVLNFLVLDALCGGDGSGGIGSSILRSNPTCRIIFNSLMELEKADLKGSKPNPPSAIDCLGSLKNRCVNLRDVWEHSSDLSHRDTWTYFLDLKKKHNMTINLITLDMQVVEEEIQDKIDKWFVAFSPFLLERRCLVIYKTYLHRLTKPQNIIDQCWRVFNKISLARTELTSSHTSEIYIIMENLNNKMNQHYPDLRSALSWIKDCFCFRTIESEFLRAQQFLGKDLSVGVPINLTSDPEIDLCQVLQILGVSNRASIILSNNAVENLKTRTVETVDYICSIAGKFIYNSRTEGKPPSNTTVENLLLLHVGLWTYLSLVTNDLELHKLLNIWINHYGWIYYTPGQSWSFLDGRKCKTVKIDTRISLSQHIARSLFKISNQRVRRSVDVILERFLRNFTKDWTIKEIKITSGSLERKGPWRMPNYITYMSDNHSEQQICFQD</sequence>
<dbReference type="InterPro" id="IPR014023">
    <property type="entry name" value="Mononeg_RNA_pol_cat"/>
</dbReference>
<keyword evidence="17" id="KW-1035">Host cytoplasm</keyword>
<evidence type="ECO:0000256" key="9">
    <source>
        <dbReference type="ARBA" id="ARBA00022691"/>
    </source>
</evidence>
<dbReference type="GO" id="GO:0003968">
    <property type="term" value="F:RNA-directed RNA polymerase activity"/>
    <property type="evidence" value="ECO:0007669"/>
    <property type="project" value="UniProtKB-KW"/>
</dbReference>
<dbReference type="InterPro" id="IPR026890">
    <property type="entry name" value="Mononeg_mRNAcap"/>
</dbReference>
<keyword evidence="10" id="KW-0548">Nucleotidyltransferase</keyword>
<comment type="catalytic activity">
    <reaction evidence="19">
        <text>a 5'-end triphospho-adenylyl-adenylyl-cytidylyl-adenosine in mRNA + GDP + H(+) = a 5'-end (5'-triphosphoguanosine)-adenylyl-adenylyl-cytidylyl-adenosine in mRNA + diphosphate</text>
        <dbReference type="Rhea" id="RHEA:65436"/>
        <dbReference type="Rhea" id="RHEA-COMP:16797"/>
        <dbReference type="Rhea" id="RHEA-COMP:16799"/>
        <dbReference type="ChEBI" id="CHEBI:15378"/>
        <dbReference type="ChEBI" id="CHEBI:33019"/>
        <dbReference type="ChEBI" id="CHEBI:58189"/>
        <dbReference type="ChEBI" id="CHEBI:156484"/>
        <dbReference type="ChEBI" id="CHEBI:156503"/>
        <dbReference type="EC" id="2.7.7.88"/>
    </reaction>
</comment>
<dbReference type="PROSITE" id="PS51590">
    <property type="entry name" value="SAM_MT_MNV_L"/>
    <property type="match status" value="1"/>
</dbReference>
<feature type="domain" description="Mononegavirus-type SAM-dependent 2'-O-MTase" evidence="28">
    <location>
        <begin position="1634"/>
        <end position="1830"/>
    </location>
</feature>
<dbReference type="EC" id="2.1.1.375" evidence="21"/>
<accession>A0A3S8TMN8</accession>
<evidence type="ECO:0000256" key="16">
    <source>
        <dbReference type="ARBA" id="ARBA00023042"/>
    </source>
</evidence>
<evidence type="ECO:0000256" key="8">
    <source>
        <dbReference type="ARBA" id="ARBA00022679"/>
    </source>
</evidence>
<feature type="domain" description="RdRp catalytic" evidence="27">
    <location>
        <begin position="596"/>
        <end position="782"/>
    </location>
</feature>
<dbReference type="Pfam" id="PF14318">
    <property type="entry name" value="Mononeg_mRNAcap"/>
    <property type="match status" value="1"/>
</dbReference>
<comment type="catalytic activity">
    <reaction evidence="26">
        <text>GTP + H2O = GDP + phosphate + H(+)</text>
        <dbReference type="Rhea" id="RHEA:19669"/>
        <dbReference type="ChEBI" id="CHEBI:15377"/>
        <dbReference type="ChEBI" id="CHEBI:15378"/>
        <dbReference type="ChEBI" id="CHEBI:37565"/>
        <dbReference type="ChEBI" id="CHEBI:43474"/>
        <dbReference type="ChEBI" id="CHEBI:58189"/>
    </reaction>
</comment>
<keyword evidence="5 29" id="KW-0696">RNA-directed RNA polymerase</keyword>
<dbReference type="InterPro" id="IPR025786">
    <property type="entry name" value="Mononega_L_MeTrfase"/>
</dbReference>
<keyword evidence="16" id="KW-0506">mRNA capping</keyword>
<dbReference type="PROSITE" id="PS50526">
    <property type="entry name" value="RDRP_SSRNA_NEG_NONSEG"/>
    <property type="match status" value="1"/>
</dbReference>
<comment type="subcellular location">
    <subcellularLocation>
        <location evidence="1">Host cytoplasm</location>
    </subcellularLocation>
    <subcellularLocation>
        <location evidence="2">Virion</location>
    </subcellularLocation>
</comment>
<evidence type="ECO:0000256" key="26">
    <source>
        <dbReference type="ARBA" id="ARBA00048548"/>
    </source>
</evidence>
<dbReference type="GO" id="GO:0044423">
    <property type="term" value="C:virion component"/>
    <property type="evidence" value="ECO:0007669"/>
    <property type="project" value="UniProtKB-KW"/>
</dbReference>
<dbReference type="GeneID" id="80533952"/>
<dbReference type="GO" id="GO:0005524">
    <property type="term" value="F:ATP binding"/>
    <property type="evidence" value="ECO:0007669"/>
    <property type="project" value="UniProtKB-KW"/>
</dbReference>
<comment type="catalytic activity">
    <reaction evidence="25">
        <text>a 5'-end (5'-triphosphoguanosine)-adenylyl-adenylyl-cytidylyl-adenosine in mRNA + 2 S-adenosyl-L-methionine = a 5'-end (N(7)-methyl 5'-triphosphoguanosine)-(2'-O-methyladenylyl)-adenylyl-cytidylyl-adenosine in mRNA + 2 S-adenosyl-L-homocysteine + H(+)</text>
        <dbReference type="Rhea" id="RHEA:65376"/>
        <dbReference type="Rhea" id="RHEA-COMP:16797"/>
        <dbReference type="Rhea" id="RHEA-COMP:16798"/>
        <dbReference type="ChEBI" id="CHEBI:15378"/>
        <dbReference type="ChEBI" id="CHEBI:57856"/>
        <dbReference type="ChEBI" id="CHEBI:59789"/>
        <dbReference type="ChEBI" id="CHEBI:156483"/>
        <dbReference type="ChEBI" id="CHEBI:156484"/>
        <dbReference type="EC" id="2.1.1.375"/>
    </reaction>
</comment>
<evidence type="ECO:0000256" key="2">
    <source>
        <dbReference type="ARBA" id="ARBA00004328"/>
    </source>
</evidence>
<evidence type="ECO:0000256" key="22">
    <source>
        <dbReference type="ARBA" id="ARBA00030436"/>
    </source>
</evidence>
<dbReference type="Proteomes" id="UP000503388">
    <property type="component" value="Segment"/>
</dbReference>
<keyword evidence="12" id="KW-0378">Hydrolase</keyword>
<dbReference type="InterPro" id="IPR039530">
    <property type="entry name" value="L_methyltransferase_rhabdo"/>
</dbReference>
<comment type="catalytic activity">
    <reaction evidence="24">
        <text>a 5'-end (5'-triphosphoguanosine)-adenylyl-adenylyl-cytidylyl-adenosine in mRNA + S-adenosyl-L-methionine = a 5'-end (5'-triphosphoguanosine)-(2'-O-methyladenylyl)-adenylyl-cytidylyl-adenosine in mRNA + S-adenosyl-L-homocysteine + H(+)</text>
        <dbReference type="Rhea" id="RHEA:65380"/>
        <dbReference type="Rhea" id="RHEA-COMP:16797"/>
        <dbReference type="Rhea" id="RHEA-COMP:16801"/>
        <dbReference type="ChEBI" id="CHEBI:15378"/>
        <dbReference type="ChEBI" id="CHEBI:57856"/>
        <dbReference type="ChEBI" id="CHEBI:59789"/>
        <dbReference type="ChEBI" id="CHEBI:156482"/>
        <dbReference type="ChEBI" id="CHEBI:156484"/>
    </reaction>
</comment>
<keyword evidence="8" id="KW-0808">Transferase</keyword>
<keyword evidence="18" id="KW-0511">Multifunctional enzyme</keyword>
<dbReference type="InterPro" id="IPR048397">
    <property type="entry name" value="Methyltrans_Mon_CD"/>
</dbReference>
<evidence type="ECO:0000256" key="15">
    <source>
        <dbReference type="ARBA" id="ARBA00022953"/>
    </source>
</evidence>
<dbReference type="EC" id="2.7.7.48" evidence="3"/>
<evidence type="ECO:0000256" key="23">
    <source>
        <dbReference type="ARBA" id="ARBA00031012"/>
    </source>
</evidence>
<evidence type="ECO:0000256" key="13">
    <source>
        <dbReference type="ARBA" id="ARBA00022840"/>
    </source>
</evidence>
<keyword evidence="15" id="KW-0693">Viral RNA replication</keyword>
<evidence type="ECO:0000256" key="24">
    <source>
        <dbReference type="ARBA" id="ARBA00047332"/>
    </source>
</evidence>
<dbReference type="RefSeq" id="YP_010796459.1">
    <property type="nucleotide sequence ID" value="NC_076030.1"/>
</dbReference>
<protein>
    <recommendedName>
        <fullName evidence="23">Replicase</fullName>
        <ecNumber evidence="21">2.1.1.375</ecNumber>
        <ecNumber evidence="3">2.7.7.48</ecNumber>
        <ecNumber evidence="4">2.7.7.88</ecNumber>
    </recommendedName>
    <alternativeName>
        <fullName evidence="22">Transcriptase</fullName>
    </alternativeName>
</protein>